<comment type="caution">
    <text evidence="2">The sequence shown here is derived from an EMBL/GenBank/DDBJ whole genome shotgun (WGS) entry which is preliminary data.</text>
</comment>
<accession>A0A1S7TLS8</accession>
<gene>
    <name evidence="2" type="ORF">AGR7A_Cc210068</name>
</gene>
<name>A0A1S7TLS8_9HYPH</name>
<dbReference type="AlphaFoldDB" id="A0A1S7TLS8"/>
<keyword evidence="3" id="KW-1185">Reference proteome</keyword>
<evidence type="ECO:0000313" key="3">
    <source>
        <dbReference type="Proteomes" id="UP000192140"/>
    </source>
</evidence>
<proteinExistence type="predicted"/>
<evidence type="ECO:0000256" key="1">
    <source>
        <dbReference type="SAM" id="MobiDB-lite"/>
    </source>
</evidence>
<reference evidence="2" key="1">
    <citation type="submission" date="2016-01" db="EMBL/GenBank/DDBJ databases">
        <authorList>
            <person name="Regsiter A."/>
            <person name="william w."/>
        </authorList>
    </citation>
    <scope>NUCLEOTIDE SEQUENCE</scope>
    <source>
        <strain evidence="2">NCPPB 1641</strain>
    </source>
</reference>
<protein>
    <submittedName>
        <fullName evidence="2">Uncharacterized protein</fullName>
    </submittedName>
</protein>
<evidence type="ECO:0000313" key="2">
    <source>
        <dbReference type="EMBL" id="CVI55536.1"/>
    </source>
</evidence>
<feature type="region of interest" description="Disordered" evidence="1">
    <location>
        <begin position="1"/>
        <end position="26"/>
    </location>
</feature>
<dbReference type="Proteomes" id="UP000192140">
    <property type="component" value="Unassembled WGS sequence"/>
</dbReference>
<organism evidence="2 3">
    <name type="scientific">Agrobacterium deltaense NCPPB 1641</name>
    <dbReference type="NCBI Taxonomy" id="1183425"/>
    <lineage>
        <taxon>Bacteria</taxon>
        <taxon>Pseudomonadati</taxon>
        <taxon>Pseudomonadota</taxon>
        <taxon>Alphaproteobacteria</taxon>
        <taxon>Hyphomicrobiales</taxon>
        <taxon>Rhizobiaceae</taxon>
        <taxon>Rhizobium/Agrobacterium group</taxon>
        <taxon>Agrobacterium</taxon>
    </lineage>
</organism>
<sequence length="73" mass="8260">MSFSRSVLGGSDLRRARRSPGNGYRSRETWKTRLKGLVFFCFYTKNPAPPLYSGKIMAVNQAPSTFLLCARQI</sequence>
<dbReference type="EMBL" id="FCNP01000014">
    <property type="protein sequence ID" value="CVI55536.1"/>
    <property type="molecule type" value="Genomic_DNA"/>
</dbReference>